<dbReference type="EC" id="2.7.7.61" evidence="1"/>
<dbReference type="GO" id="GO:0016829">
    <property type="term" value="F:lyase activity"/>
    <property type="evidence" value="ECO:0007669"/>
    <property type="project" value="UniProtKB-KW"/>
</dbReference>
<evidence type="ECO:0000256" key="3">
    <source>
        <dbReference type="ARBA" id="ARBA00022695"/>
    </source>
</evidence>
<comment type="caution">
    <text evidence="5">The sequence shown here is derived from an EMBL/GenBank/DDBJ whole genome shotgun (WGS) entry which is preliminary data.</text>
</comment>
<dbReference type="RefSeq" id="WP_033504309.1">
    <property type="nucleotide sequence ID" value="NZ_CP011786.1"/>
</dbReference>
<dbReference type="KEGG" id="bact:AB656_06905"/>
<evidence type="ECO:0000256" key="1">
    <source>
        <dbReference type="ARBA" id="ARBA00012524"/>
    </source>
</evidence>
<dbReference type="EMBL" id="JGYK01000002">
    <property type="protein sequence ID" value="KFI39383.1"/>
    <property type="molecule type" value="Genomic_DNA"/>
</dbReference>
<dbReference type="GO" id="GO:0051191">
    <property type="term" value="P:prosthetic group biosynthetic process"/>
    <property type="evidence" value="ECO:0007669"/>
    <property type="project" value="InterPro"/>
</dbReference>
<evidence type="ECO:0000256" key="2">
    <source>
        <dbReference type="ARBA" id="ARBA00022679"/>
    </source>
</evidence>
<evidence type="ECO:0000256" key="4">
    <source>
        <dbReference type="ARBA" id="ARBA00048574"/>
    </source>
</evidence>
<dbReference type="eggNOG" id="COG3697">
    <property type="taxonomic scope" value="Bacteria"/>
</dbReference>
<dbReference type="Proteomes" id="UP000029015">
    <property type="component" value="Unassembled WGS sequence"/>
</dbReference>
<keyword evidence="3 5" id="KW-0548">Nucleotidyltransferase</keyword>
<proteinExistence type="predicted"/>
<dbReference type="PATRIC" id="fig|1437605.7.peg.1416"/>
<sequence length="179" mass="19842">MLRTRNLDGPQVDLGQMLAARDAGVAKERELLRAHPGSVLIHMSMRIPGPVKTGARVEAVFDQAEAFLARSQADRLLDERVNHLPTGPVAYMVVRGDLKSLKTEMLTFENEHDLCDLLDVDVMELEHDGLVQLSRRDLGLGPRACLICGGDAKVCSRSRRHGLERVLQVVEAIVDEGWK</sequence>
<dbReference type="STRING" id="1437605.AB656_06905"/>
<dbReference type="AlphaFoldDB" id="A0A086YYN3"/>
<dbReference type="GO" id="GO:0050519">
    <property type="term" value="F:holo-citrate lyase synthase activity"/>
    <property type="evidence" value="ECO:0007669"/>
    <property type="project" value="UniProtKB-EC"/>
</dbReference>
<evidence type="ECO:0000313" key="6">
    <source>
        <dbReference type="Proteomes" id="UP000029015"/>
    </source>
</evidence>
<keyword evidence="6" id="KW-1185">Reference proteome</keyword>
<gene>
    <name evidence="5" type="ORF">BACT_0215</name>
</gene>
<name>A0A086YYN3_9BIFI</name>
<comment type="catalytic activity">
    <reaction evidence="4">
        <text>apo-[citrate lyase ACP] + 2'-(5''-triphospho-alpha-D-ribosyl)-3'-dephospho-CoA = holo-[citrate lyase ACP] + diphosphate</text>
        <dbReference type="Rhea" id="RHEA:16333"/>
        <dbReference type="Rhea" id="RHEA-COMP:10157"/>
        <dbReference type="Rhea" id="RHEA-COMP:10158"/>
        <dbReference type="ChEBI" id="CHEBI:29999"/>
        <dbReference type="ChEBI" id="CHEBI:33019"/>
        <dbReference type="ChEBI" id="CHEBI:61378"/>
        <dbReference type="ChEBI" id="CHEBI:82683"/>
        <dbReference type="EC" id="2.7.7.61"/>
    </reaction>
</comment>
<dbReference type="InterPro" id="IPR005551">
    <property type="entry name" value="CitX"/>
</dbReference>
<accession>A0A086YYN3</accession>
<dbReference type="NCBIfam" id="NF002383">
    <property type="entry name" value="PRK01392.1"/>
    <property type="match status" value="1"/>
</dbReference>
<dbReference type="NCBIfam" id="TIGR03124">
    <property type="entry name" value="citrate_citX"/>
    <property type="match status" value="1"/>
</dbReference>
<evidence type="ECO:0000313" key="5">
    <source>
        <dbReference type="EMBL" id="KFI39383.1"/>
    </source>
</evidence>
<keyword evidence="2 5" id="KW-0808">Transferase</keyword>
<protein>
    <recommendedName>
        <fullName evidence="1">citrate lyase holo-[acyl-carrier protein] synthase</fullName>
        <ecNumber evidence="1">2.7.7.61</ecNumber>
    </recommendedName>
</protein>
<keyword evidence="5" id="KW-0456">Lyase</keyword>
<dbReference type="OrthoDB" id="3196716at2"/>
<organism evidence="5 6">
    <name type="scientific">Bifidobacterium actinocoloniiforme DSM 22766</name>
    <dbReference type="NCBI Taxonomy" id="1437605"/>
    <lineage>
        <taxon>Bacteria</taxon>
        <taxon>Bacillati</taxon>
        <taxon>Actinomycetota</taxon>
        <taxon>Actinomycetes</taxon>
        <taxon>Bifidobacteriales</taxon>
        <taxon>Bifidobacteriaceae</taxon>
        <taxon>Bifidobacterium</taxon>
    </lineage>
</organism>
<dbReference type="Pfam" id="PF03802">
    <property type="entry name" value="CitX"/>
    <property type="match status" value="1"/>
</dbReference>
<reference evidence="5 6" key="1">
    <citation type="submission" date="2014-03" db="EMBL/GenBank/DDBJ databases">
        <title>Genomics of Bifidobacteria.</title>
        <authorList>
            <person name="Ventura M."/>
            <person name="Milani C."/>
            <person name="Lugli G.A."/>
        </authorList>
    </citation>
    <scope>NUCLEOTIDE SEQUENCE [LARGE SCALE GENOMIC DNA]</scope>
    <source>
        <strain evidence="5 6">DSM 22766</strain>
    </source>
</reference>